<dbReference type="OrthoDB" id="10519063at2759"/>
<name>A0A9N9WKH6_9DIPT</name>
<gene>
    <name evidence="1" type="ORF">CHIRRI_LOCUS1996</name>
</gene>
<reference evidence="1" key="2">
    <citation type="submission" date="2022-10" db="EMBL/GenBank/DDBJ databases">
        <authorList>
            <consortium name="ENA_rothamsted_submissions"/>
            <consortium name="culmorum"/>
            <person name="King R."/>
        </authorList>
    </citation>
    <scope>NUCLEOTIDE SEQUENCE</scope>
</reference>
<dbReference type="Proteomes" id="UP001153620">
    <property type="component" value="Chromosome 1"/>
</dbReference>
<accession>A0A9N9WKH6</accession>
<dbReference type="EMBL" id="OU895877">
    <property type="protein sequence ID" value="CAG9799021.1"/>
    <property type="molecule type" value="Genomic_DNA"/>
</dbReference>
<organism evidence="1 2">
    <name type="scientific">Chironomus riparius</name>
    <dbReference type="NCBI Taxonomy" id="315576"/>
    <lineage>
        <taxon>Eukaryota</taxon>
        <taxon>Metazoa</taxon>
        <taxon>Ecdysozoa</taxon>
        <taxon>Arthropoda</taxon>
        <taxon>Hexapoda</taxon>
        <taxon>Insecta</taxon>
        <taxon>Pterygota</taxon>
        <taxon>Neoptera</taxon>
        <taxon>Endopterygota</taxon>
        <taxon>Diptera</taxon>
        <taxon>Nematocera</taxon>
        <taxon>Chironomoidea</taxon>
        <taxon>Chironomidae</taxon>
        <taxon>Chironominae</taxon>
        <taxon>Chironomus</taxon>
    </lineage>
</organism>
<protein>
    <submittedName>
        <fullName evidence="1">Uncharacterized protein</fullName>
    </submittedName>
</protein>
<sequence>MTTPSKCAVNVLKDACDRSQSWINNHMEKISNRTNKFSTLKGGYSKMRPKIFPKGLSTFKNSNKNDFDQEECDNFLKKPRVRVQSVDVIDIKAREVLKQQFNEETYIKFGTKDLNDLQELNEIQNHKTQKKLKEALLINSNIELKVINACATSKKPSQWKPKNSKEKVYVKSVDDYDDGIKIIPSVLLTYQTKFTKISDNTRRCSLQENYSDSSKTIDITP</sequence>
<proteinExistence type="predicted"/>
<keyword evidence="2" id="KW-1185">Reference proteome</keyword>
<dbReference type="AlphaFoldDB" id="A0A9N9WKH6"/>
<reference evidence="1" key="1">
    <citation type="submission" date="2022-01" db="EMBL/GenBank/DDBJ databases">
        <authorList>
            <person name="King R."/>
        </authorList>
    </citation>
    <scope>NUCLEOTIDE SEQUENCE</scope>
</reference>
<evidence type="ECO:0000313" key="2">
    <source>
        <dbReference type="Proteomes" id="UP001153620"/>
    </source>
</evidence>
<evidence type="ECO:0000313" key="1">
    <source>
        <dbReference type="EMBL" id="CAG9799021.1"/>
    </source>
</evidence>